<evidence type="ECO:0000256" key="2">
    <source>
        <dbReference type="ARBA" id="ARBA00022737"/>
    </source>
</evidence>
<evidence type="ECO:0000256" key="1">
    <source>
        <dbReference type="ARBA" id="ARBA00004123"/>
    </source>
</evidence>
<feature type="domain" description="Myb-like" evidence="8">
    <location>
        <begin position="373"/>
        <end position="431"/>
    </location>
</feature>
<feature type="compositionally biased region" description="Basic and acidic residues" evidence="7">
    <location>
        <begin position="213"/>
        <end position="222"/>
    </location>
</feature>
<evidence type="ECO:0000259" key="8">
    <source>
        <dbReference type="PROSITE" id="PS50090"/>
    </source>
</evidence>
<dbReference type="Gene3D" id="1.10.10.60">
    <property type="entry name" value="Homeodomain-like"/>
    <property type="match status" value="2"/>
</dbReference>
<dbReference type="Proteomes" id="UP001161247">
    <property type="component" value="Chromosome 6"/>
</dbReference>
<feature type="region of interest" description="Disordered" evidence="7">
    <location>
        <begin position="305"/>
        <end position="327"/>
    </location>
</feature>
<dbReference type="GO" id="GO:0006355">
    <property type="term" value="P:regulation of DNA-templated transcription"/>
    <property type="evidence" value="ECO:0007669"/>
    <property type="project" value="UniProtKB-ARBA"/>
</dbReference>
<keyword evidence="3" id="KW-0805">Transcription regulation</keyword>
<dbReference type="FunFam" id="1.10.10.60:FF:000092">
    <property type="entry name" value="Trihelix transcription factor GT-2"/>
    <property type="match status" value="1"/>
</dbReference>
<organism evidence="9 10">
    <name type="scientific">Oldenlandia corymbosa var. corymbosa</name>
    <dbReference type="NCBI Taxonomy" id="529605"/>
    <lineage>
        <taxon>Eukaryota</taxon>
        <taxon>Viridiplantae</taxon>
        <taxon>Streptophyta</taxon>
        <taxon>Embryophyta</taxon>
        <taxon>Tracheophyta</taxon>
        <taxon>Spermatophyta</taxon>
        <taxon>Magnoliopsida</taxon>
        <taxon>eudicotyledons</taxon>
        <taxon>Gunneridae</taxon>
        <taxon>Pentapetalae</taxon>
        <taxon>asterids</taxon>
        <taxon>lamiids</taxon>
        <taxon>Gentianales</taxon>
        <taxon>Rubiaceae</taxon>
        <taxon>Rubioideae</taxon>
        <taxon>Spermacoceae</taxon>
        <taxon>Hedyotis-Oldenlandia complex</taxon>
        <taxon>Oldenlandia</taxon>
    </lineage>
</organism>
<accession>A0AAV1DQS5</accession>
<keyword evidence="2" id="KW-0677">Repeat</keyword>
<dbReference type="Pfam" id="PF13837">
    <property type="entry name" value="Myb_DNA-bind_4"/>
    <property type="match status" value="2"/>
</dbReference>
<evidence type="ECO:0000256" key="7">
    <source>
        <dbReference type="SAM" id="MobiDB-lite"/>
    </source>
</evidence>
<feature type="region of interest" description="Disordered" evidence="7">
    <location>
        <begin position="490"/>
        <end position="549"/>
    </location>
</feature>
<evidence type="ECO:0000313" key="10">
    <source>
        <dbReference type="Proteomes" id="UP001161247"/>
    </source>
</evidence>
<dbReference type="EMBL" id="OX459123">
    <property type="protein sequence ID" value="CAI9109063.1"/>
    <property type="molecule type" value="Genomic_DNA"/>
</dbReference>
<dbReference type="FunFam" id="1.10.10.60:FF:000061">
    <property type="entry name" value="Trihelix transcription factor GT-2"/>
    <property type="match status" value="1"/>
</dbReference>
<keyword evidence="4" id="KW-0238">DNA-binding</keyword>
<dbReference type="GO" id="GO:0005634">
    <property type="term" value="C:nucleus"/>
    <property type="evidence" value="ECO:0007669"/>
    <property type="project" value="UniProtKB-SubCell"/>
</dbReference>
<name>A0AAV1DQS5_OLDCO</name>
<dbReference type="SMART" id="SM00717">
    <property type="entry name" value="SANT"/>
    <property type="match status" value="2"/>
</dbReference>
<feature type="compositionally biased region" description="Gly residues" evidence="7">
    <location>
        <begin position="1"/>
        <end position="25"/>
    </location>
</feature>
<dbReference type="GO" id="GO:0003677">
    <property type="term" value="F:DNA binding"/>
    <property type="evidence" value="ECO:0007669"/>
    <property type="project" value="UniProtKB-KW"/>
</dbReference>
<evidence type="ECO:0000256" key="5">
    <source>
        <dbReference type="ARBA" id="ARBA00023163"/>
    </source>
</evidence>
<keyword evidence="10" id="KW-1185">Reference proteome</keyword>
<feature type="region of interest" description="Disordered" evidence="7">
    <location>
        <begin position="195"/>
        <end position="222"/>
    </location>
</feature>
<reference evidence="9" key="1">
    <citation type="submission" date="2023-03" db="EMBL/GenBank/DDBJ databases">
        <authorList>
            <person name="Julca I."/>
        </authorList>
    </citation>
    <scope>NUCLEOTIDE SEQUENCE</scope>
</reference>
<protein>
    <submittedName>
        <fullName evidence="9">OLC1v1008800C1</fullName>
    </submittedName>
</protein>
<feature type="region of interest" description="Disordered" evidence="7">
    <location>
        <begin position="1"/>
        <end position="62"/>
    </location>
</feature>
<proteinExistence type="predicted"/>
<sequence>MLEDNSGGGGGSGDGSGSGSGGGMGSMTVEEMVAAVENGGGVIGGGGEEERGKGGGGDLGNRWPREETLALLKIRADMDLTFRDATTKGPLWGEVSRKLGELGYQRSAKKCKEKFENIFKYHKRTKECRSSRQNGKSYRFCEQLERFDNQPSFSSPLPNASQSQNQSQAAIAAAPISYKPTGACFDTMVPRPIQNPSMEFVTPSTSTTSSSGRESEGNSKRKRKLSDYFEKLMREVLAKQEHLQMQLLEALEKCEKDRMEREEAWRLQQMERIKKEQEYLAQERAIAAARDATVMAFLRKISEQSSVQFPEPPTPMSDKHVDTQQPQTPVPLPRIIGHEELGNNSAGQGDTFDREINRQNNGFSGSYNLATTSRWPKAEVEDLIRLRTNLGMQFQDNGLKGPLWEEISAAMKKLGYNRNAKRCKEKWENINKYYKRVKDSNKRRPESSKTCPYFNLLESLYERKSQRIEPNQEWSGNNLKPEDILMQMMGQQEQQPQQKQSSNEDGGCNNVDQSREGDAMEEDEENDSGGGDGYEIVPNHPPSGTSVEQ</sequence>
<feature type="compositionally biased region" description="Low complexity" evidence="7">
    <location>
        <begin position="490"/>
        <end position="500"/>
    </location>
</feature>
<evidence type="ECO:0000256" key="3">
    <source>
        <dbReference type="ARBA" id="ARBA00023015"/>
    </source>
</evidence>
<comment type="subcellular location">
    <subcellularLocation>
        <location evidence="1">Nucleus</location>
    </subcellularLocation>
</comment>
<gene>
    <name evidence="9" type="ORF">OLC1_LOCUS17027</name>
</gene>
<dbReference type="InterPro" id="IPR001005">
    <property type="entry name" value="SANT/Myb"/>
</dbReference>
<dbReference type="CDD" id="cd12203">
    <property type="entry name" value="GT1"/>
    <property type="match status" value="2"/>
</dbReference>
<keyword evidence="6" id="KW-0539">Nucleus</keyword>
<dbReference type="PROSITE" id="PS50090">
    <property type="entry name" value="MYB_LIKE"/>
    <property type="match status" value="2"/>
</dbReference>
<evidence type="ECO:0000313" key="9">
    <source>
        <dbReference type="EMBL" id="CAI9109063.1"/>
    </source>
</evidence>
<keyword evidence="5" id="KW-0804">Transcription</keyword>
<evidence type="ECO:0000256" key="6">
    <source>
        <dbReference type="ARBA" id="ARBA00023242"/>
    </source>
</evidence>
<dbReference type="PANTHER" id="PTHR21654">
    <property type="entry name" value="FI21293P1"/>
    <property type="match status" value="1"/>
</dbReference>
<dbReference type="AlphaFoldDB" id="A0AAV1DQS5"/>
<feature type="domain" description="Myb-like" evidence="8">
    <location>
        <begin position="61"/>
        <end position="119"/>
    </location>
</feature>
<dbReference type="InterPro" id="IPR044822">
    <property type="entry name" value="Myb_DNA-bind_4"/>
</dbReference>
<dbReference type="PANTHER" id="PTHR21654:SF14">
    <property type="entry name" value="TRIHELIX TRANSCRIPTION FACTOR GTL1-LIKE"/>
    <property type="match status" value="1"/>
</dbReference>
<evidence type="ECO:0000256" key="4">
    <source>
        <dbReference type="ARBA" id="ARBA00023125"/>
    </source>
</evidence>